<evidence type="ECO:0000256" key="1">
    <source>
        <dbReference type="ARBA" id="ARBA00001974"/>
    </source>
</evidence>
<evidence type="ECO:0000256" key="2">
    <source>
        <dbReference type="ARBA" id="ARBA00009410"/>
    </source>
</evidence>
<evidence type="ECO:0000259" key="5">
    <source>
        <dbReference type="Pfam" id="PF01266"/>
    </source>
</evidence>
<feature type="domain" description="FAD dependent oxidoreductase" evidence="5">
    <location>
        <begin position="6"/>
        <end position="365"/>
    </location>
</feature>
<evidence type="ECO:0000256" key="4">
    <source>
        <dbReference type="ARBA" id="ARBA00023002"/>
    </source>
</evidence>
<keyword evidence="4" id="KW-0560">Oxidoreductase</keyword>
<gene>
    <name evidence="6" type="ORF">AA106556_0189</name>
</gene>
<dbReference type="InterPro" id="IPR036188">
    <property type="entry name" value="FAD/NAD-bd_sf"/>
</dbReference>
<dbReference type="PANTHER" id="PTHR13847:SF286">
    <property type="entry name" value="D-AMINO ACID DEHYDROGENASE"/>
    <property type="match status" value="1"/>
</dbReference>
<dbReference type="EMBL" id="BAQB01000001">
    <property type="protein sequence ID" value="GBR43721.1"/>
    <property type="molecule type" value="Genomic_DNA"/>
</dbReference>
<keyword evidence="3" id="KW-0285">Flavoprotein</keyword>
<dbReference type="Gene3D" id="3.50.50.60">
    <property type="entry name" value="FAD/NAD(P)-binding domain"/>
    <property type="match status" value="1"/>
</dbReference>
<organism evidence="6 7">
    <name type="scientific">Neokomagataea tanensis NBRC 106556</name>
    <dbReference type="NCBI Taxonomy" id="1223519"/>
    <lineage>
        <taxon>Bacteria</taxon>
        <taxon>Pseudomonadati</taxon>
        <taxon>Pseudomonadota</taxon>
        <taxon>Alphaproteobacteria</taxon>
        <taxon>Acetobacterales</taxon>
        <taxon>Acetobacteraceae</taxon>
        <taxon>Neokomagataea</taxon>
    </lineage>
</organism>
<dbReference type="SUPFAM" id="SSF51905">
    <property type="entry name" value="FAD/NAD(P)-binding domain"/>
    <property type="match status" value="1"/>
</dbReference>
<dbReference type="PANTHER" id="PTHR13847">
    <property type="entry name" value="SARCOSINE DEHYDROGENASE-RELATED"/>
    <property type="match status" value="1"/>
</dbReference>
<comment type="cofactor">
    <cofactor evidence="1">
        <name>FAD</name>
        <dbReference type="ChEBI" id="CHEBI:57692"/>
    </cofactor>
</comment>
<dbReference type="Proteomes" id="UP001062443">
    <property type="component" value="Unassembled WGS sequence"/>
</dbReference>
<name>A0ABQ0QG68_9PROT</name>
<dbReference type="InterPro" id="IPR006076">
    <property type="entry name" value="FAD-dep_OxRdtase"/>
</dbReference>
<dbReference type="Gene3D" id="3.30.9.10">
    <property type="entry name" value="D-Amino Acid Oxidase, subunit A, domain 2"/>
    <property type="match status" value="1"/>
</dbReference>
<dbReference type="NCBIfam" id="TIGR03364">
    <property type="entry name" value="HpnW_proposed"/>
    <property type="match status" value="1"/>
</dbReference>
<comment type="similarity">
    <text evidence="2">Belongs to the DadA oxidoreductase family.</text>
</comment>
<protein>
    <submittedName>
        <fullName evidence="6">FAD dependent oxidoreductase</fullName>
    </submittedName>
</protein>
<dbReference type="RefSeq" id="WP_068172552.1">
    <property type="nucleotide sequence ID" value="NZ_BAQB01000001.1"/>
</dbReference>
<evidence type="ECO:0000313" key="6">
    <source>
        <dbReference type="EMBL" id="GBR43721.1"/>
    </source>
</evidence>
<keyword evidence="7" id="KW-1185">Reference proteome</keyword>
<dbReference type="InterPro" id="IPR017741">
    <property type="entry name" value="FAD-dependent_OxRdtase_HpnW"/>
</dbReference>
<accession>A0ABQ0QG68</accession>
<sequence>MKQPYDIAIIGAGICGLAHALAAAKRGKRCIVIERNLAAVGASIRNFGFITVSGQERGACWQRAKRSRDIWADIAGPAGISITQRSMLVLAQNIETLNVLEAFRNDDMGEDCRLLSRSEMEHYTDLKTSHLKGALLSPHELRVESKDAIPQLTRWLAEHWGVTFLWGTTVHTVEPPHIQTSQGTIHAESVIICPGDDLRTLFPERLSTYSLTRCKLQMMRLASGGIQANTPAIMSDLGVERYRGYHHLPGHSALKRCLQRDKSAALAAGVHLIAVRSADGSQIVGDSHVYMDEPDPFTDAGVDELILTEHDSVFKHTPPVITRWNGCYTSGPSTMVMDRVSDSVRIVLITSGTGASTSFAIAEETLTDLWG</sequence>
<evidence type="ECO:0000256" key="3">
    <source>
        <dbReference type="ARBA" id="ARBA00022630"/>
    </source>
</evidence>
<dbReference type="Pfam" id="PF01266">
    <property type="entry name" value="DAO"/>
    <property type="match status" value="1"/>
</dbReference>
<reference evidence="6" key="1">
    <citation type="submission" date="2013-04" db="EMBL/GenBank/DDBJ databases">
        <title>The genome sequencing project of 58 acetic acid bacteria.</title>
        <authorList>
            <person name="Okamoto-Kainuma A."/>
            <person name="Ishikawa M."/>
            <person name="Umino S."/>
            <person name="Koizumi Y."/>
            <person name="Shiwa Y."/>
            <person name="Yoshikawa H."/>
            <person name="Matsutani M."/>
            <person name="Matsushita K."/>
        </authorList>
    </citation>
    <scope>NUCLEOTIDE SEQUENCE</scope>
    <source>
        <strain evidence="6">NBRC 106556</strain>
    </source>
</reference>
<evidence type="ECO:0000313" key="7">
    <source>
        <dbReference type="Proteomes" id="UP001062443"/>
    </source>
</evidence>
<comment type="caution">
    <text evidence="6">The sequence shown here is derived from an EMBL/GenBank/DDBJ whole genome shotgun (WGS) entry which is preliminary data.</text>
</comment>
<proteinExistence type="inferred from homology"/>